<sequence length="115" mass="13110">MIILVKCESDLKNKSRIGELNTKFEGEMEDNIIKKYGLTDVSNSTGWSEKDQKYYGWSHRAICGFAIGDKLFDPEWKPDDGKDTDNINFTDRGSVEIKTKDQAKKAAENFSDYVS</sequence>
<dbReference type="EMBL" id="LC779065">
    <property type="protein sequence ID" value="BES79871.1"/>
    <property type="molecule type" value="Genomic_DNA"/>
</dbReference>
<evidence type="ECO:0000313" key="2">
    <source>
        <dbReference type="Proteomes" id="UP001304813"/>
    </source>
</evidence>
<name>A0AA86MA70_9CAUD</name>
<accession>A0AA86MA70</accession>
<keyword evidence="2" id="KW-1185">Reference proteome</keyword>
<protein>
    <submittedName>
        <fullName evidence="1">Structural protein</fullName>
    </submittedName>
</protein>
<proteinExistence type="predicted"/>
<dbReference type="Proteomes" id="UP001304813">
    <property type="component" value="Segment"/>
</dbReference>
<evidence type="ECO:0000313" key="1">
    <source>
        <dbReference type="EMBL" id="BES79871.1"/>
    </source>
</evidence>
<dbReference type="InterPro" id="IPR057386">
    <property type="entry name" value="Tad6-like"/>
</dbReference>
<reference evidence="1 2" key="1">
    <citation type="submission" date="2023-09" db="EMBL/GenBank/DDBJ databases">
        <title>Analysis of phage genome (vB_Yru_GN1) of the bacterium (Yersinia ruckeri).</title>
        <authorList>
            <person name="Ganjoor M.S."/>
            <person name="Bouzari M."/>
            <person name="Soleimani-Delfan A."/>
        </authorList>
    </citation>
    <scope>NUCLEOTIDE SEQUENCE [LARGE SCALE GENOMIC DNA]</scope>
    <source>
        <strain evidence="2">vB_Yru_GN1</strain>
    </source>
</reference>
<organism evidence="1 2">
    <name type="scientific">Yersinia phage vB_Yru_GN1</name>
    <dbReference type="NCBI Taxonomy" id="3074381"/>
    <lineage>
        <taxon>Viruses</taxon>
        <taxon>Duplodnaviria</taxon>
        <taxon>Heunggongvirae</taxon>
        <taxon>Uroviricota</taxon>
        <taxon>Caudoviricetes</taxon>
        <taxon>Caudoviricetes incertae sedis</taxon>
        <taxon>Sepahanvirus</taxon>
        <taxon>Sepahanvirus vB-Yru-GN1</taxon>
    </lineage>
</organism>
<dbReference type="Pfam" id="PF25188">
    <property type="entry name" value="Tad6"/>
    <property type="match status" value="1"/>
</dbReference>